<dbReference type="InterPro" id="IPR000157">
    <property type="entry name" value="TIR_dom"/>
</dbReference>
<accession>A0A794VBW1</accession>
<evidence type="ECO:0000313" key="2">
    <source>
        <dbReference type="EMBL" id="HBA4248449.1"/>
    </source>
</evidence>
<dbReference type="EMBL" id="DADRWU010000039">
    <property type="protein sequence ID" value="HBA4248449.1"/>
    <property type="molecule type" value="Genomic_DNA"/>
</dbReference>
<comment type="caution">
    <text evidence="2">The sequence shown here is derived from an EMBL/GenBank/DDBJ whole genome shotgun (WGS) entry which is preliminary data.</text>
</comment>
<reference evidence="2" key="2">
    <citation type="submission" date="2021-03" db="EMBL/GenBank/DDBJ databases">
        <authorList>
            <consortium name="NCBI Pathogen Detection Project"/>
        </authorList>
    </citation>
    <scope>NUCLEOTIDE SEQUENCE</scope>
    <source>
        <strain evidence="2">ST-87-5</strain>
    </source>
</reference>
<feature type="domain" description="TIR" evidence="1">
    <location>
        <begin position="49"/>
        <end position="164"/>
    </location>
</feature>
<dbReference type="GO" id="GO:0007165">
    <property type="term" value="P:signal transduction"/>
    <property type="evidence" value="ECO:0007669"/>
    <property type="project" value="InterPro"/>
</dbReference>
<dbReference type="InterPro" id="IPR035897">
    <property type="entry name" value="Toll_tir_struct_dom_sf"/>
</dbReference>
<dbReference type="AlphaFoldDB" id="A0A794VBW1"/>
<reference evidence="2" key="1">
    <citation type="journal article" date="2018" name="Genome Biol.">
        <title>SKESA: strategic k-mer extension for scrupulous assemblies.</title>
        <authorList>
            <person name="Souvorov A."/>
            <person name="Agarwala R."/>
            <person name="Lipman D.J."/>
        </authorList>
    </citation>
    <scope>NUCLEOTIDE SEQUENCE</scope>
    <source>
        <strain evidence="2">ST-87-5</strain>
    </source>
</reference>
<name>A0A794VBW1_ECOLX</name>
<evidence type="ECO:0000259" key="1">
    <source>
        <dbReference type="Pfam" id="PF13676"/>
    </source>
</evidence>
<dbReference type="Gene3D" id="3.40.50.10140">
    <property type="entry name" value="Toll/interleukin-1 receptor homology (TIR) domain"/>
    <property type="match status" value="1"/>
</dbReference>
<gene>
    <name evidence="2" type="ORF">J5U05_003644</name>
</gene>
<dbReference type="RefSeq" id="WP_000974844.1">
    <property type="nucleotide sequence ID" value="NZ_CABVNE010000030.1"/>
</dbReference>
<sequence length="190" mass="22071">MAIIRKSEILRRYNATQTTLLEEASERRWAANSLQKAFESFSVSEHYDIFLSHAYSDARIVMQIRSMLIEKGYSVYVDWIEDEHLDRGKVSEFTATVLRNRMNNCSSLIYLTSNSAEKSVWMPWELGYMDARTGRVSVAPIMENDDEEFDGREYLGLYPYLDLTLESFYIHSGAGSWVTFGDWMQGKKPK</sequence>
<dbReference type="SUPFAM" id="SSF52200">
    <property type="entry name" value="Toll/Interleukin receptor TIR domain"/>
    <property type="match status" value="1"/>
</dbReference>
<proteinExistence type="predicted"/>
<dbReference type="Proteomes" id="UP000871786">
    <property type="component" value="Unassembled WGS sequence"/>
</dbReference>
<protein>
    <submittedName>
        <fullName evidence="2">TIR domain-containing protein</fullName>
    </submittedName>
</protein>
<dbReference type="Pfam" id="PF13676">
    <property type="entry name" value="TIR_2"/>
    <property type="match status" value="1"/>
</dbReference>
<organism evidence="2">
    <name type="scientific">Escherichia coli</name>
    <dbReference type="NCBI Taxonomy" id="562"/>
    <lineage>
        <taxon>Bacteria</taxon>
        <taxon>Pseudomonadati</taxon>
        <taxon>Pseudomonadota</taxon>
        <taxon>Gammaproteobacteria</taxon>
        <taxon>Enterobacterales</taxon>
        <taxon>Enterobacteriaceae</taxon>
        <taxon>Escherichia</taxon>
    </lineage>
</organism>